<keyword evidence="8" id="KW-0862">Zinc</keyword>
<dbReference type="Gene3D" id="3.30.40.10">
    <property type="entry name" value="Zinc/RING finger domain, C3HC4 (zinc finger)"/>
    <property type="match status" value="1"/>
</dbReference>
<proteinExistence type="predicted"/>
<evidence type="ECO:0000256" key="2">
    <source>
        <dbReference type="ARBA" id="ARBA00012251"/>
    </source>
</evidence>
<dbReference type="AlphaFoldDB" id="W9J520"/>
<evidence type="ECO:0000256" key="5">
    <source>
        <dbReference type="ARBA" id="ARBA00022737"/>
    </source>
</evidence>
<dbReference type="GO" id="GO:0016567">
    <property type="term" value="P:protein ubiquitination"/>
    <property type="evidence" value="ECO:0007669"/>
    <property type="project" value="InterPro"/>
</dbReference>
<feature type="region of interest" description="Disordered" evidence="9">
    <location>
        <begin position="129"/>
        <end position="169"/>
    </location>
</feature>
<dbReference type="EMBL" id="JH717839">
    <property type="protein sequence ID" value="EWZ02379.1"/>
    <property type="molecule type" value="Genomic_DNA"/>
</dbReference>
<feature type="compositionally biased region" description="Polar residues" evidence="9">
    <location>
        <begin position="157"/>
        <end position="167"/>
    </location>
</feature>
<dbReference type="InterPro" id="IPR044066">
    <property type="entry name" value="TRIAD_supradom"/>
</dbReference>
<dbReference type="SMART" id="SM00647">
    <property type="entry name" value="IBR"/>
    <property type="match status" value="1"/>
</dbReference>
<dbReference type="Gene3D" id="1.20.120.1750">
    <property type="match status" value="1"/>
</dbReference>
<dbReference type="Proteomes" id="UP000030753">
    <property type="component" value="Unassembled WGS sequence"/>
</dbReference>
<dbReference type="PANTHER" id="PTHR11685">
    <property type="entry name" value="RBR FAMILY RING FINGER AND IBR DOMAIN-CONTAINING"/>
    <property type="match status" value="1"/>
</dbReference>
<keyword evidence="4" id="KW-0479">Metal-binding</keyword>
<dbReference type="CDD" id="cd20335">
    <property type="entry name" value="BRcat_RBR"/>
    <property type="match status" value="1"/>
</dbReference>
<feature type="compositionally biased region" description="Low complexity" evidence="9">
    <location>
        <begin position="71"/>
        <end position="80"/>
    </location>
</feature>
<evidence type="ECO:0000256" key="7">
    <source>
        <dbReference type="ARBA" id="ARBA00022786"/>
    </source>
</evidence>
<gene>
    <name evidence="11" type="ORF">FOYG_01678</name>
</gene>
<feature type="region of interest" description="Disordered" evidence="9">
    <location>
        <begin position="1"/>
        <end position="104"/>
    </location>
</feature>
<protein>
    <recommendedName>
        <fullName evidence="2">RBR-type E3 ubiquitin transferase</fullName>
        <ecNumber evidence="2">2.3.2.31</ecNumber>
    </recommendedName>
</protein>
<dbReference type="PROSITE" id="PS51873">
    <property type="entry name" value="TRIAD"/>
    <property type="match status" value="1"/>
</dbReference>
<evidence type="ECO:0000256" key="6">
    <source>
        <dbReference type="ARBA" id="ARBA00022771"/>
    </source>
</evidence>
<dbReference type="InterPro" id="IPR031127">
    <property type="entry name" value="E3_UB_ligase_RBR"/>
</dbReference>
<name>W9J520_FUSOX</name>
<evidence type="ECO:0000256" key="9">
    <source>
        <dbReference type="SAM" id="MobiDB-lite"/>
    </source>
</evidence>
<evidence type="ECO:0000313" key="11">
    <source>
        <dbReference type="EMBL" id="EWZ02379.1"/>
    </source>
</evidence>
<dbReference type="SUPFAM" id="SSF57850">
    <property type="entry name" value="RING/U-box"/>
    <property type="match status" value="3"/>
</dbReference>
<keyword evidence="3" id="KW-0808">Transferase</keyword>
<dbReference type="Pfam" id="PF01485">
    <property type="entry name" value="IBR"/>
    <property type="match status" value="1"/>
</dbReference>
<dbReference type="InterPro" id="IPR002867">
    <property type="entry name" value="IBR_dom"/>
</dbReference>
<comment type="catalytic activity">
    <reaction evidence="1">
        <text>[E2 ubiquitin-conjugating enzyme]-S-ubiquitinyl-L-cysteine + [acceptor protein]-L-lysine = [E2 ubiquitin-conjugating enzyme]-L-cysteine + [acceptor protein]-N(6)-ubiquitinyl-L-lysine.</text>
        <dbReference type="EC" id="2.3.2.31"/>
    </reaction>
</comment>
<dbReference type="GO" id="GO:0008270">
    <property type="term" value="F:zinc ion binding"/>
    <property type="evidence" value="ECO:0007669"/>
    <property type="project" value="UniProtKB-KW"/>
</dbReference>
<evidence type="ECO:0000256" key="3">
    <source>
        <dbReference type="ARBA" id="ARBA00022679"/>
    </source>
</evidence>
<dbReference type="EC" id="2.3.2.31" evidence="2"/>
<reference evidence="11 12" key="1">
    <citation type="submission" date="2011-06" db="EMBL/GenBank/DDBJ databases">
        <title>The Genome Sequence of Fusarium oxysporum FOSC 3-a.</title>
        <authorList>
            <consortium name="The Broad Institute Genome Sequencing Platform"/>
            <person name="Ma L.-J."/>
            <person name="Gale L.R."/>
            <person name="Schwartz D.C."/>
            <person name="Zhou S."/>
            <person name="Corby-Kistler H."/>
            <person name="Young S.K."/>
            <person name="Zeng Q."/>
            <person name="Gargeya S."/>
            <person name="Fitzgerald M."/>
            <person name="Haas B."/>
            <person name="Abouelleil A."/>
            <person name="Alvarado L."/>
            <person name="Arachchi H.M."/>
            <person name="Berlin A."/>
            <person name="Brown A."/>
            <person name="Chapman S.B."/>
            <person name="Chen Z."/>
            <person name="Dunbar C."/>
            <person name="Freedman E."/>
            <person name="Gearin G."/>
            <person name="Gellesch M."/>
            <person name="Goldberg J."/>
            <person name="Griggs A."/>
            <person name="Gujja S."/>
            <person name="Heiman D."/>
            <person name="Howarth C."/>
            <person name="Larson L."/>
            <person name="Lui A."/>
            <person name="MacDonald P.J.P."/>
            <person name="Mehta T."/>
            <person name="Montmayeur A."/>
            <person name="Murphy C."/>
            <person name="Neiman D."/>
            <person name="Pearson M."/>
            <person name="Priest M."/>
            <person name="Roberts A."/>
            <person name="Saif S."/>
            <person name="Shea T."/>
            <person name="Shenoy N."/>
            <person name="Sisk P."/>
            <person name="Stolte C."/>
            <person name="Sykes S."/>
            <person name="Wortman J."/>
            <person name="Nusbaum C."/>
            <person name="Birren B."/>
        </authorList>
    </citation>
    <scope>NUCLEOTIDE SEQUENCE [LARGE SCALE GENOMIC DNA]</scope>
    <source>
        <strain evidence="12">FOSC 3-a</strain>
    </source>
</reference>
<dbReference type="InterPro" id="IPR013083">
    <property type="entry name" value="Znf_RING/FYVE/PHD"/>
</dbReference>
<keyword evidence="7" id="KW-0833">Ubl conjugation pathway</keyword>
<feature type="region of interest" description="Disordered" evidence="9">
    <location>
        <begin position="467"/>
        <end position="575"/>
    </location>
</feature>
<evidence type="ECO:0000313" key="12">
    <source>
        <dbReference type="Proteomes" id="UP000030753"/>
    </source>
</evidence>
<evidence type="ECO:0000256" key="1">
    <source>
        <dbReference type="ARBA" id="ARBA00001798"/>
    </source>
</evidence>
<evidence type="ECO:0000259" key="10">
    <source>
        <dbReference type="PROSITE" id="PS51873"/>
    </source>
</evidence>
<feature type="domain" description="RING-type" evidence="10">
    <location>
        <begin position="281"/>
        <end position="652"/>
    </location>
</feature>
<keyword evidence="6" id="KW-0863">Zinc-finger</keyword>
<evidence type="ECO:0000256" key="8">
    <source>
        <dbReference type="ARBA" id="ARBA00022833"/>
    </source>
</evidence>
<dbReference type="OrthoDB" id="1431934at2759"/>
<evidence type="ECO:0000256" key="4">
    <source>
        <dbReference type="ARBA" id="ARBA00022723"/>
    </source>
</evidence>
<feature type="compositionally biased region" description="Low complexity" evidence="9">
    <location>
        <begin position="137"/>
        <end position="156"/>
    </location>
</feature>
<dbReference type="GO" id="GO:0061630">
    <property type="term" value="F:ubiquitin protein ligase activity"/>
    <property type="evidence" value="ECO:0007669"/>
    <property type="project" value="UniProtKB-EC"/>
</dbReference>
<organism evidence="11 12">
    <name type="scientific">Fusarium oxysporum NRRL 32931</name>
    <dbReference type="NCBI Taxonomy" id="660029"/>
    <lineage>
        <taxon>Eukaryota</taxon>
        <taxon>Fungi</taxon>
        <taxon>Dikarya</taxon>
        <taxon>Ascomycota</taxon>
        <taxon>Pezizomycotina</taxon>
        <taxon>Sordariomycetes</taxon>
        <taxon>Hypocreomycetidae</taxon>
        <taxon>Hypocreales</taxon>
        <taxon>Nectriaceae</taxon>
        <taxon>Fusarium</taxon>
        <taxon>Fusarium oxysporum species complex</taxon>
    </lineage>
</organism>
<accession>W9J520</accession>
<feature type="compositionally biased region" description="Low complexity" evidence="9">
    <location>
        <begin position="1"/>
        <end position="12"/>
    </location>
</feature>
<keyword evidence="5" id="KW-0677">Repeat</keyword>
<feature type="compositionally biased region" description="Low complexity" evidence="9">
    <location>
        <begin position="21"/>
        <end position="33"/>
    </location>
</feature>
<sequence>MLCFKGSKGYKLVPKKKKVKAATSTSTSTNQTSAPRTRNGTGTGTGTAAVTQPTNRLAAKSTRPSPDRSRNPPYSNSRSSPSRRHNPEQGPPIQPPRQQSKVARTNNMASQNGIFYGRVDSAITSGFEDDESATAVQNPTSKSQGSSSSNTAQSQAYDTTPASSTQAPFRYQRPSFLDDFDFAAESRRDIVVAHGVTSALSPRQGYHPTPASILNFADFDLENTDTKISDIRHDRIPSHERPIINTAAAAAASSSSSSSASPYVDLPESLDSDATTTRAIDRRECIVCSDIKATDSFPDFVTSKCKHTPSICLDCMGRSIQVGMKSKRWTDIRCDECQENLEYNDIQRFADEQTIAKYERQALRAAVEEDENFFWCTSDCGSGQIHDSGSAQPIVVCIKCSHRSCFRHGVNWHEDLSCEEYDRLQEDPDFRGHLELENERWSKAQAAQAAQEEADRDLARRFVAKEKAKIKRQEAQDQRERERERERQKSQRERERERERQKYQERRRELEREKQERQRVRVRERQKNQERQRELARERQKNQERQRELERERQERQRALREKASAQKAAEERRQIAARRKIEEAKSIATLRATTKPCGGCGWAIEKNSGCSHMTCKFLATFAIFYLSAHASLAIMLLHDHGYRAFTQVFHVGHVIWTLIIAGRKCNYQFCWTCGKPWSRTHLCLGFF</sequence>